<organism evidence="4 5">
    <name type="scientific">Prevotella herbatica</name>
    <dbReference type="NCBI Taxonomy" id="2801997"/>
    <lineage>
        <taxon>Bacteria</taxon>
        <taxon>Pseudomonadati</taxon>
        <taxon>Bacteroidota</taxon>
        <taxon>Bacteroidia</taxon>
        <taxon>Bacteroidales</taxon>
        <taxon>Prevotellaceae</taxon>
        <taxon>Prevotella</taxon>
    </lineage>
</organism>
<keyword evidence="5" id="KW-1185">Reference proteome</keyword>
<dbReference type="SUPFAM" id="SSF75005">
    <property type="entry name" value="Arabinanase/levansucrase/invertase"/>
    <property type="match status" value="1"/>
</dbReference>
<accession>A0ABM7P0M8</accession>
<name>A0ABM7P0M8_9BACT</name>
<evidence type="ECO:0000313" key="4">
    <source>
        <dbReference type="EMBL" id="BCS86340.1"/>
    </source>
</evidence>
<sequence>MIAVKREGVILETTNLDFEDESVINPAVIVDGGVIHMFYRAVKTGNISSIGYCRLENPLKVVYRASKPILFPSLDNECHGIEDPRIVKIDDTFYLTYTAYDGDNVVGALATSKDLKHFTRSGVITSQISYSKFVEWLKNDKHPHNDKYFRLYNRRQFATNTGKLLYILDKDLVMFPSKINGKFFFLHRIRPDIQSLSINKIDDLTLPFWKEYYSNFSKHIFFKPHYNHESSYIGAGCPPIKVDEGWLMIYHSVYDTTEGYVYSASVALLNKFNPSIEIARLPYPLLKPEKDYETKGVVNHVCFPTGAIIWDDRLYIYYGAADKCIACASVSLKELIDELLNYTK</sequence>
<reference evidence="4 5" key="1">
    <citation type="journal article" date="2022" name="Int. J. Syst. Evol. Microbiol.">
        <title>Prevotella herbatica sp. nov., a plant polysaccharide-decomposing anaerobic bacterium isolated from a methanogenic reactor.</title>
        <authorList>
            <person name="Uek A."/>
            <person name="Tonouchi A."/>
            <person name="Kaku N."/>
            <person name="Ueki K."/>
        </authorList>
    </citation>
    <scope>NUCLEOTIDE SEQUENCE [LARGE SCALE GENOMIC DNA]</scope>
    <source>
        <strain evidence="4 5">WR041</strain>
    </source>
</reference>
<keyword evidence="4" id="KW-0326">Glycosidase</keyword>
<protein>
    <submittedName>
        <fullName evidence="4">Glycosidase</fullName>
    </submittedName>
</protein>
<dbReference type="Pfam" id="PF04041">
    <property type="entry name" value="Glyco_hydro_130"/>
    <property type="match status" value="1"/>
</dbReference>
<gene>
    <name evidence="4" type="ORF">prwr041_22330</name>
</gene>
<comment type="similarity">
    <text evidence="3">Belongs to the glycosyl hydrolase 130 family.</text>
</comment>
<evidence type="ECO:0000313" key="5">
    <source>
        <dbReference type="Proteomes" id="UP001319045"/>
    </source>
</evidence>
<dbReference type="InterPro" id="IPR023296">
    <property type="entry name" value="Glyco_hydro_beta-prop_sf"/>
</dbReference>
<proteinExistence type="inferred from homology"/>
<dbReference type="PANTHER" id="PTHR34106:SF5">
    <property type="entry name" value="GLYCOSIDASE"/>
    <property type="match status" value="1"/>
</dbReference>
<dbReference type="CDD" id="cd18614">
    <property type="entry name" value="GH130"/>
    <property type="match status" value="1"/>
</dbReference>
<keyword evidence="1" id="KW-0328">Glycosyltransferase</keyword>
<dbReference type="PIRSF" id="PIRSF016202">
    <property type="entry name" value="PH1107"/>
    <property type="match status" value="1"/>
</dbReference>
<keyword evidence="2" id="KW-0808">Transferase</keyword>
<dbReference type="Proteomes" id="UP001319045">
    <property type="component" value="Chromosome"/>
</dbReference>
<dbReference type="InterPro" id="IPR007184">
    <property type="entry name" value="Mannoside_phosphorylase"/>
</dbReference>
<evidence type="ECO:0000256" key="2">
    <source>
        <dbReference type="ARBA" id="ARBA00022679"/>
    </source>
</evidence>
<evidence type="ECO:0000256" key="3">
    <source>
        <dbReference type="ARBA" id="ARBA00024356"/>
    </source>
</evidence>
<keyword evidence="4" id="KW-0378">Hydrolase</keyword>
<dbReference type="RefSeq" id="WP_207153901.1">
    <property type="nucleotide sequence ID" value="NZ_AP024484.1"/>
</dbReference>
<dbReference type="GO" id="GO:0016798">
    <property type="term" value="F:hydrolase activity, acting on glycosyl bonds"/>
    <property type="evidence" value="ECO:0007669"/>
    <property type="project" value="UniProtKB-KW"/>
</dbReference>
<dbReference type="Gene3D" id="2.115.10.20">
    <property type="entry name" value="Glycosyl hydrolase domain, family 43"/>
    <property type="match status" value="1"/>
</dbReference>
<evidence type="ECO:0000256" key="1">
    <source>
        <dbReference type="ARBA" id="ARBA00022676"/>
    </source>
</evidence>
<dbReference type="PANTHER" id="PTHR34106">
    <property type="entry name" value="GLYCOSIDASE"/>
    <property type="match status" value="1"/>
</dbReference>
<dbReference type="EMBL" id="AP024484">
    <property type="protein sequence ID" value="BCS86340.1"/>
    <property type="molecule type" value="Genomic_DNA"/>
</dbReference>